<evidence type="ECO:0000313" key="3">
    <source>
        <dbReference type="EMBL" id="GAI08621.1"/>
    </source>
</evidence>
<accession>X1LS40</accession>
<dbReference type="InterPro" id="IPR011766">
    <property type="entry name" value="TPP_enzyme_TPP-bd"/>
</dbReference>
<keyword evidence="1" id="KW-0560">Oxidoreductase</keyword>
<dbReference type="GO" id="GO:0030976">
    <property type="term" value="F:thiamine pyrophosphate binding"/>
    <property type="evidence" value="ECO:0007669"/>
    <property type="project" value="InterPro"/>
</dbReference>
<dbReference type="EMBL" id="BARV01006141">
    <property type="protein sequence ID" value="GAI08621.1"/>
    <property type="molecule type" value="Genomic_DNA"/>
</dbReference>
<name>X1LS40_9ZZZZ</name>
<dbReference type="PANTHER" id="PTHR42897:SF1">
    <property type="entry name" value="2-OXOACID OXIDOREDUCTASE (FERREDOXIN)"/>
    <property type="match status" value="1"/>
</dbReference>
<gene>
    <name evidence="3" type="ORF">S06H3_12558</name>
</gene>
<dbReference type="InterPro" id="IPR051479">
    <property type="entry name" value="PorB-like"/>
</dbReference>
<dbReference type="InterPro" id="IPR029061">
    <property type="entry name" value="THDP-binding"/>
</dbReference>
<comment type="caution">
    <text evidence="3">The sequence shown here is derived from an EMBL/GenBank/DDBJ whole genome shotgun (WGS) entry which is preliminary data.</text>
</comment>
<protein>
    <recommendedName>
        <fullName evidence="2">Thiamine pyrophosphate enzyme TPP-binding domain-containing protein</fullName>
    </recommendedName>
</protein>
<proteinExistence type="predicted"/>
<evidence type="ECO:0000259" key="2">
    <source>
        <dbReference type="Pfam" id="PF02775"/>
    </source>
</evidence>
<evidence type="ECO:0000256" key="1">
    <source>
        <dbReference type="ARBA" id="ARBA00023002"/>
    </source>
</evidence>
<dbReference type="SUPFAM" id="SSF52518">
    <property type="entry name" value="Thiamin diphosphate-binding fold (THDP-binding)"/>
    <property type="match status" value="1"/>
</dbReference>
<dbReference type="Gene3D" id="3.40.50.970">
    <property type="match status" value="2"/>
</dbReference>
<organism evidence="3">
    <name type="scientific">marine sediment metagenome</name>
    <dbReference type="NCBI Taxonomy" id="412755"/>
    <lineage>
        <taxon>unclassified sequences</taxon>
        <taxon>metagenomes</taxon>
        <taxon>ecological metagenomes</taxon>
    </lineage>
</organism>
<reference evidence="3" key="1">
    <citation type="journal article" date="2014" name="Front. Microbiol.">
        <title>High frequency of phylogenetically diverse reductive dehalogenase-homologous genes in deep subseafloor sedimentary metagenomes.</title>
        <authorList>
            <person name="Kawai M."/>
            <person name="Futagami T."/>
            <person name="Toyoda A."/>
            <person name="Takaki Y."/>
            <person name="Nishi S."/>
            <person name="Hori S."/>
            <person name="Arai W."/>
            <person name="Tsubouchi T."/>
            <person name="Morono Y."/>
            <person name="Uchiyama I."/>
            <person name="Ito T."/>
            <person name="Fujiyama A."/>
            <person name="Inagaki F."/>
            <person name="Takami H."/>
        </authorList>
    </citation>
    <scope>NUCLEOTIDE SEQUENCE</scope>
    <source>
        <strain evidence="3">Expedition CK06-06</strain>
    </source>
</reference>
<feature type="non-terminal residue" evidence="3">
    <location>
        <position position="196"/>
    </location>
</feature>
<dbReference type="AlphaFoldDB" id="X1LS40"/>
<sequence>MAIKDFPKEELILSGSASCPGCVASSALRITLKALGKKTILVIPACCMSVIQGLYPKTCLNVPVLNIAFEAGASAASGISAAMKRLGKDDINVVVWAGDGGTYDIGIQSLSGALERLTNFIYICYNNETYSNTGTQRSGATPYGAWTTTTWTGKKEHRKDFLEIVRAHHIPYLAAASPSYPQDLFKKVQRAKSIKG</sequence>
<dbReference type="PANTHER" id="PTHR42897">
    <property type="entry name" value="PYRUVATE SYNTHASE SUBUNIT PORB"/>
    <property type="match status" value="1"/>
</dbReference>
<feature type="domain" description="Thiamine pyrophosphate enzyme TPP-binding" evidence="2">
    <location>
        <begin position="56"/>
        <end position="193"/>
    </location>
</feature>
<dbReference type="GO" id="GO:0016491">
    <property type="term" value="F:oxidoreductase activity"/>
    <property type="evidence" value="ECO:0007669"/>
    <property type="project" value="UniProtKB-KW"/>
</dbReference>
<dbReference type="Pfam" id="PF02775">
    <property type="entry name" value="TPP_enzyme_C"/>
    <property type="match status" value="1"/>
</dbReference>